<accession>A0ABU3VPX4</accession>
<name>A0ABU3VPX4_9EURY</name>
<dbReference type="EMBL" id="JAWDKC010000013">
    <property type="protein sequence ID" value="MDV0445206.1"/>
    <property type="molecule type" value="Genomic_DNA"/>
</dbReference>
<evidence type="ECO:0000256" key="1">
    <source>
        <dbReference type="SAM" id="Phobius"/>
    </source>
</evidence>
<gene>
    <name evidence="2" type="ORF">MmiAt1_07630</name>
</gene>
<dbReference type="Proteomes" id="UP001272052">
    <property type="component" value="Unassembled WGS sequence"/>
</dbReference>
<keyword evidence="1" id="KW-1133">Transmembrane helix</keyword>
<keyword evidence="3" id="KW-1185">Reference proteome</keyword>
<keyword evidence="1" id="KW-0472">Membrane</keyword>
<organism evidence="2 3">
    <name type="scientific">Methanimicrococcus hacksteinii</name>
    <dbReference type="NCBI Taxonomy" id="3028293"/>
    <lineage>
        <taxon>Archaea</taxon>
        <taxon>Methanobacteriati</taxon>
        <taxon>Methanobacteriota</taxon>
        <taxon>Stenosarchaea group</taxon>
        <taxon>Methanomicrobia</taxon>
        <taxon>Methanosarcinales</taxon>
        <taxon>Methanosarcinaceae</taxon>
        <taxon>Methanimicrococcus</taxon>
    </lineage>
</organism>
<protein>
    <submittedName>
        <fullName evidence="2">Uncharacterized protein</fullName>
    </submittedName>
</protein>
<evidence type="ECO:0000313" key="2">
    <source>
        <dbReference type="EMBL" id="MDV0445206.1"/>
    </source>
</evidence>
<keyword evidence="1" id="KW-0812">Transmembrane</keyword>
<sequence>MVLTWPNRNSLCRLKKVHKILKETILNKGRYLICLSLELFFPIVFLFQFPMNRFIFRFNPGKIRVISAPIVPLTLPEFFLRTSVKS</sequence>
<comment type="caution">
    <text evidence="2">The sequence shown here is derived from an EMBL/GenBank/DDBJ whole genome shotgun (WGS) entry which is preliminary data.</text>
</comment>
<proteinExistence type="predicted"/>
<feature type="transmembrane region" description="Helical" evidence="1">
    <location>
        <begin position="31"/>
        <end position="51"/>
    </location>
</feature>
<reference evidence="2 3" key="1">
    <citation type="submission" date="2023-06" db="EMBL/GenBank/DDBJ databases">
        <title>Genome sequence of Methanimicrococcus sp. At1.</title>
        <authorList>
            <person name="Protasov E."/>
            <person name="Platt K."/>
            <person name="Poehlein A."/>
            <person name="Daniel R."/>
            <person name="Brune A."/>
        </authorList>
    </citation>
    <scope>NUCLEOTIDE SEQUENCE [LARGE SCALE GENOMIC DNA]</scope>
    <source>
        <strain evidence="2 3">At1</strain>
    </source>
</reference>
<evidence type="ECO:0000313" key="3">
    <source>
        <dbReference type="Proteomes" id="UP001272052"/>
    </source>
</evidence>